<dbReference type="Proteomes" id="UP001600888">
    <property type="component" value="Unassembled WGS sequence"/>
</dbReference>
<evidence type="ECO:0000256" key="1">
    <source>
        <dbReference type="SAM" id="MobiDB-lite"/>
    </source>
</evidence>
<sequence length="206" mass="22324">MFSGGLLEMAFGILRCISILTAGDSDPSQSGYWSVRESFVSFVLTNMPMLYPLLKSFLAKIGTTLALTNNNGESGRATSSGQAYRLRSYPNHHKKTRNKDPNPVPEETRYGSNERIVSLDDQSRDAASSGGGAAVDDQPHDPFQVAGVFEPARVAVCSGPGPSDARRPTPIDYTSSGGIMVTREYNVSEGRRINDADQNDRAFLDV</sequence>
<feature type="compositionally biased region" description="Polar residues" evidence="1">
    <location>
        <begin position="68"/>
        <end position="82"/>
    </location>
</feature>
<name>A0ABR4ET58_9PEZI</name>
<reference evidence="2 3" key="1">
    <citation type="submission" date="2024-03" db="EMBL/GenBank/DDBJ databases">
        <title>A high-quality draft genome sequence of Diaporthe vaccinii, a causative agent of upright dieback and viscid rot disease in cranberry plants.</title>
        <authorList>
            <person name="Sarrasin M."/>
            <person name="Lang B.F."/>
            <person name="Burger G."/>
        </authorList>
    </citation>
    <scope>NUCLEOTIDE SEQUENCE [LARGE SCALE GENOMIC DNA]</scope>
    <source>
        <strain evidence="2 3">IS7</strain>
    </source>
</reference>
<dbReference type="PANTHER" id="PTHR33048:SF2">
    <property type="entry name" value="SRPK"/>
    <property type="match status" value="1"/>
</dbReference>
<gene>
    <name evidence="2" type="ORF">FJTKL_08131</name>
</gene>
<feature type="region of interest" description="Disordered" evidence="1">
    <location>
        <begin position="68"/>
        <end position="140"/>
    </location>
</feature>
<keyword evidence="3" id="KW-1185">Reference proteome</keyword>
<accession>A0ABR4ET58</accession>
<protein>
    <recommendedName>
        <fullName evidence="4">Integral membrane protein</fullName>
    </recommendedName>
</protein>
<comment type="caution">
    <text evidence="2">The sequence shown here is derived from an EMBL/GenBank/DDBJ whole genome shotgun (WGS) entry which is preliminary data.</text>
</comment>
<evidence type="ECO:0000313" key="2">
    <source>
        <dbReference type="EMBL" id="KAL2285461.1"/>
    </source>
</evidence>
<dbReference type="EMBL" id="JBAWTH010000030">
    <property type="protein sequence ID" value="KAL2285461.1"/>
    <property type="molecule type" value="Genomic_DNA"/>
</dbReference>
<organism evidence="2 3">
    <name type="scientific">Diaporthe vaccinii</name>
    <dbReference type="NCBI Taxonomy" id="105482"/>
    <lineage>
        <taxon>Eukaryota</taxon>
        <taxon>Fungi</taxon>
        <taxon>Dikarya</taxon>
        <taxon>Ascomycota</taxon>
        <taxon>Pezizomycotina</taxon>
        <taxon>Sordariomycetes</taxon>
        <taxon>Sordariomycetidae</taxon>
        <taxon>Diaporthales</taxon>
        <taxon>Diaporthaceae</taxon>
        <taxon>Diaporthe</taxon>
        <taxon>Diaporthe eres species complex</taxon>
    </lineage>
</organism>
<evidence type="ECO:0008006" key="4">
    <source>
        <dbReference type="Google" id="ProtNLM"/>
    </source>
</evidence>
<evidence type="ECO:0000313" key="3">
    <source>
        <dbReference type="Proteomes" id="UP001600888"/>
    </source>
</evidence>
<dbReference type="PANTHER" id="PTHR33048">
    <property type="entry name" value="PTH11-LIKE INTEGRAL MEMBRANE PROTEIN (AFU_ORTHOLOGUE AFUA_5G11245)"/>
    <property type="match status" value="1"/>
</dbReference>
<dbReference type="InterPro" id="IPR052337">
    <property type="entry name" value="SAT4-like"/>
</dbReference>
<proteinExistence type="predicted"/>